<organism evidence="3 4">
    <name type="scientific">Thermodesulfatator autotrophicus</name>
    <dbReference type="NCBI Taxonomy" id="1795632"/>
    <lineage>
        <taxon>Bacteria</taxon>
        <taxon>Pseudomonadati</taxon>
        <taxon>Thermodesulfobacteriota</taxon>
        <taxon>Thermodesulfobacteria</taxon>
        <taxon>Thermodesulfobacteriales</taxon>
        <taxon>Thermodesulfatatoraceae</taxon>
        <taxon>Thermodesulfatator</taxon>
    </lineage>
</organism>
<dbReference type="Gene3D" id="3.30.70.60">
    <property type="match status" value="1"/>
</dbReference>
<gene>
    <name evidence="3" type="ORF">TH606_06065</name>
</gene>
<dbReference type="PANTHER" id="PTHR39555:SF1">
    <property type="entry name" value="TYPE IV PILUS INNER MEMBRANE COMPONENT PILO"/>
    <property type="match status" value="1"/>
</dbReference>
<feature type="coiled-coil region" evidence="1">
    <location>
        <begin position="51"/>
        <end position="95"/>
    </location>
</feature>
<dbReference type="Pfam" id="PF04350">
    <property type="entry name" value="PilO"/>
    <property type="match status" value="1"/>
</dbReference>
<dbReference type="OrthoDB" id="9799544at2"/>
<name>A0A177E843_9BACT</name>
<dbReference type="InterPro" id="IPR014717">
    <property type="entry name" value="Transl_elong_EF1B/ribsomal_bS6"/>
</dbReference>
<feature type="transmembrane region" description="Helical" evidence="2">
    <location>
        <begin position="25"/>
        <end position="44"/>
    </location>
</feature>
<dbReference type="InterPro" id="IPR007445">
    <property type="entry name" value="PilO"/>
</dbReference>
<evidence type="ECO:0000256" key="2">
    <source>
        <dbReference type="SAM" id="Phobius"/>
    </source>
</evidence>
<evidence type="ECO:0000313" key="4">
    <source>
        <dbReference type="Proteomes" id="UP000076964"/>
    </source>
</evidence>
<accession>A0A177E843</accession>
<dbReference type="Proteomes" id="UP000076964">
    <property type="component" value="Unassembled WGS sequence"/>
</dbReference>
<dbReference type="GO" id="GO:0043107">
    <property type="term" value="P:type IV pilus-dependent motility"/>
    <property type="evidence" value="ECO:0007669"/>
    <property type="project" value="InterPro"/>
</dbReference>
<comment type="caution">
    <text evidence="3">The sequence shown here is derived from an EMBL/GenBank/DDBJ whole genome shotgun (WGS) entry which is preliminary data.</text>
</comment>
<reference evidence="3 4" key="1">
    <citation type="submission" date="2016-02" db="EMBL/GenBank/DDBJ databases">
        <title>Draft genome sequence of Thermodesulfatator sp. S606.</title>
        <authorList>
            <person name="Lai Q."/>
            <person name="Cao J."/>
            <person name="Dupont S."/>
            <person name="Shao Z."/>
            <person name="Jebbar M."/>
            <person name="Alain K."/>
        </authorList>
    </citation>
    <scope>NUCLEOTIDE SEQUENCE [LARGE SCALE GENOMIC DNA]</scope>
    <source>
        <strain evidence="3 4">S606</strain>
    </source>
</reference>
<keyword evidence="2" id="KW-0812">Transmembrane</keyword>
<dbReference type="SUPFAM" id="SSF58100">
    <property type="entry name" value="Bacterial hemolysins"/>
    <property type="match status" value="1"/>
</dbReference>
<dbReference type="EMBL" id="LSFI01000025">
    <property type="protein sequence ID" value="OAG27600.1"/>
    <property type="molecule type" value="Genomic_DNA"/>
</dbReference>
<keyword evidence="4" id="KW-1185">Reference proteome</keyword>
<dbReference type="AlphaFoldDB" id="A0A177E843"/>
<keyword evidence="2" id="KW-1133">Transmembrane helix</keyword>
<keyword evidence="2" id="KW-0472">Membrane</keyword>
<evidence type="ECO:0000313" key="3">
    <source>
        <dbReference type="EMBL" id="OAG27600.1"/>
    </source>
</evidence>
<keyword evidence="1" id="KW-0175">Coiled coil</keyword>
<evidence type="ECO:0008006" key="5">
    <source>
        <dbReference type="Google" id="ProtNLM"/>
    </source>
</evidence>
<sequence length="206" mass="23905">MSSRLKAEIEKVKSQWASLSERDKIIVFCLLIFVPLALYIKLVALPMKDNIERLSKDKIKKEQELQRLKIAARNIKKIREEYSKVENLSKEAEKLLPTKAEVASLLENIDKESKKFNVSVLEIKVLKEEAQDTYKKLPIAMKLEGNFNNIMLFIDSLRLKEKIITPTKINLVKGKGDVRADCTFLTFRTLTKEELKSIKNNKKKRK</sequence>
<dbReference type="GO" id="GO:0043683">
    <property type="term" value="P:type IV pilus assembly"/>
    <property type="evidence" value="ECO:0007669"/>
    <property type="project" value="InterPro"/>
</dbReference>
<dbReference type="STRING" id="1795632.TH606_06065"/>
<evidence type="ECO:0000256" key="1">
    <source>
        <dbReference type="SAM" id="Coils"/>
    </source>
</evidence>
<dbReference type="RefSeq" id="WP_068542028.1">
    <property type="nucleotide sequence ID" value="NZ_LSFI01000025.1"/>
</dbReference>
<protein>
    <recommendedName>
        <fullName evidence="5">Pilus assembly protein PilO</fullName>
    </recommendedName>
</protein>
<proteinExistence type="predicted"/>
<dbReference type="PANTHER" id="PTHR39555">
    <property type="entry name" value="FIMBRIAL ASSEMBLY PROTEIN PILO-LIKE PROTEIN-RELATED"/>
    <property type="match status" value="1"/>
</dbReference>